<organism evidence="1 2">
    <name type="scientific">Thalassomonas actiniarum</name>
    <dbReference type="NCBI Taxonomy" id="485447"/>
    <lineage>
        <taxon>Bacteria</taxon>
        <taxon>Pseudomonadati</taxon>
        <taxon>Pseudomonadota</taxon>
        <taxon>Gammaproteobacteria</taxon>
        <taxon>Alteromonadales</taxon>
        <taxon>Colwelliaceae</taxon>
        <taxon>Thalassomonas</taxon>
    </lineage>
</organism>
<dbReference type="EMBL" id="CP059735">
    <property type="protein sequence ID" value="WDD98082.1"/>
    <property type="molecule type" value="Genomic_DNA"/>
</dbReference>
<dbReference type="RefSeq" id="WP_053042724.1">
    <property type="nucleotide sequence ID" value="NZ_CP059735.1"/>
</dbReference>
<keyword evidence="2" id="KW-1185">Reference proteome</keyword>
<dbReference type="KEGG" id="tact:SG35_022790"/>
<proteinExistence type="predicted"/>
<name>A0AAE9YNS0_9GAMM</name>
<dbReference type="AlphaFoldDB" id="A0AAE9YNS0"/>
<evidence type="ECO:0000313" key="2">
    <source>
        <dbReference type="Proteomes" id="UP000032568"/>
    </source>
</evidence>
<reference evidence="1 2" key="2">
    <citation type="journal article" date="2022" name="Mar. Drugs">
        <title>Bioassay-Guided Fractionation Leads to the Detection of Cholic Acid Generated by the Rare Thalassomonas sp.</title>
        <authorList>
            <person name="Pheiffer F."/>
            <person name="Schneider Y.K."/>
            <person name="Hansen E.H."/>
            <person name="Andersen J.H."/>
            <person name="Isaksson J."/>
            <person name="Busche T."/>
            <person name="R C."/>
            <person name="Kalinowski J."/>
            <person name="Zyl L.V."/>
            <person name="Trindade M."/>
        </authorList>
    </citation>
    <scope>NUCLEOTIDE SEQUENCE [LARGE SCALE GENOMIC DNA]</scope>
    <source>
        <strain evidence="1 2">A5K-106</strain>
    </source>
</reference>
<gene>
    <name evidence="1" type="ORF">SG35_022790</name>
</gene>
<accession>A0AAE9YNS0</accession>
<dbReference type="Proteomes" id="UP000032568">
    <property type="component" value="Chromosome"/>
</dbReference>
<reference evidence="1 2" key="1">
    <citation type="journal article" date="2015" name="Genome Announc.">
        <title>Draft Genome Sequences of Marine Isolates of Thalassomonas viridans and Thalassomonas actiniarum.</title>
        <authorList>
            <person name="Olonade I."/>
            <person name="van Zyl L.J."/>
            <person name="Trindade M."/>
        </authorList>
    </citation>
    <scope>NUCLEOTIDE SEQUENCE [LARGE SCALE GENOMIC DNA]</scope>
    <source>
        <strain evidence="1 2">A5K-106</strain>
    </source>
</reference>
<evidence type="ECO:0000313" key="1">
    <source>
        <dbReference type="EMBL" id="WDD98082.1"/>
    </source>
</evidence>
<protein>
    <submittedName>
        <fullName evidence="1">Uncharacterized protein</fullName>
    </submittedName>
</protein>
<sequence length="104" mass="11083">MSIDISKVFKDMANIAGQSLQGEGVELGDEFRSALERNKASIAELVEARTFGDINQEDFDVEIAREKEVLQAELIGLEIAGKAAVQKAVNSAMNVLSSAVSAAL</sequence>